<dbReference type="PRINTS" id="PR00391">
    <property type="entry name" value="PITRANSFER"/>
</dbReference>
<organism evidence="2 3">
    <name type="scientific">Clavelina lepadiformis</name>
    <name type="common">Light-bulb sea squirt</name>
    <name type="synonym">Ascidia lepadiformis</name>
    <dbReference type="NCBI Taxonomy" id="159417"/>
    <lineage>
        <taxon>Eukaryota</taxon>
        <taxon>Metazoa</taxon>
        <taxon>Chordata</taxon>
        <taxon>Tunicata</taxon>
        <taxon>Ascidiacea</taxon>
        <taxon>Aplousobranchia</taxon>
        <taxon>Clavelinidae</taxon>
        <taxon>Clavelina</taxon>
    </lineage>
</organism>
<dbReference type="EMBL" id="CAWYQH010000097">
    <property type="protein sequence ID" value="CAK8684198.1"/>
    <property type="molecule type" value="Genomic_DNA"/>
</dbReference>
<dbReference type="Proteomes" id="UP001642483">
    <property type="component" value="Unassembled WGS sequence"/>
</dbReference>
<evidence type="ECO:0000313" key="2">
    <source>
        <dbReference type="EMBL" id="CAK8684198.1"/>
    </source>
</evidence>
<proteinExistence type="predicted"/>
<dbReference type="PANTHER" id="PTHR10658">
    <property type="entry name" value="PHOSPHATIDYLINOSITOL TRANSFER PROTEIN"/>
    <property type="match status" value="1"/>
</dbReference>
<reference evidence="2 3" key="1">
    <citation type="submission" date="2024-02" db="EMBL/GenBank/DDBJ databases">
        <authorList>
            <person name="Daric V."/>
            <person name="Darras S."/>
        </authorList>
    </citation>
    <scope>NUCLEOTIDE SEQUENCE [LARGE SCALE GENOMIC DNA]</scope>
</reference>
<dbReference type="InterPro" id="IPR055261">
    <property type="entry name" value="PI_transfer_N"/>
</dbReference>
<evidence type="ECO:0000313" key="3">
    <source>
        <dbReference type="Proteomes" id="UP001642483"/>
    </source>
</evidence>
<evidence type="ECO:0000259" key="1">
    <source>
        <dbReference type="Pfam" id="PF02121"/>
    </source>
</evidence>
<dbReference type="InterPro" id="IPR001666">
    <property type="entry name" value="PI_transfer"/>
</dbReference>
<dbReference type="PANTHER" id="PTHR10658:SF11">
    <property type="entry name" value="VIBRATOR, ISOFORM B"/>
    <property type="match status" value="1"/>
</dbReference>
<sequence>MLRKEFRIVLPVTVKEYQTAQLWGVAEASKNETGGGEGIEVIKNEPYEKDGESGQYTKKIYHLASRIPSFVRFFVPEGLTHVVEESWNVYPHYKTVYTNPTYMKENFEICLLSLHLPDLGTSENVHKLSPEEWNKTEVIKIDIVNDPINSGDYSEESDPKLFKSKKANRGPFGTDWIDRLRQKKEICQSQQNSDDANIPAYMCAYKLVSCKFKVRFLQNRVESTIMKQEQRLFTNFHRQLVCWMDKWYGITMEEIRVLENETKKELDELRNTGEIRGMKVD</sequence>
<dbReference type="Gene3D" id="3.30.530.20">
    <property type="match status" value="1"/>
</dbReference>
<dbReference type="Pfam" id="PF02121">
    <property type="entry name" value="IP_trans"/>
    <property type="match status" value="1"/>
</dbReference>
<gene>
    <name evidence="2" type="ORF">CVLEPA_LOCUS15191</name>
</gene>
<accession>A0ABP0FZX6</accession>
<comment type="caution">
    <text evidence="2">The sequence shown here is derived from an EMBL/GenBank/DDBJ whole genome shotgun (WGS) entry which is preliminary data.</text>
</comment>
<protein>
    <recommendedName>
        <fullName evidence="1">Phosphatidylinositol transfer protein N-terminal domain-containing protein</fullName>
    </recommendedName>
</protein>
<keyword evidence="3" id="KW-1185">Reference proteome</keyword>
<feature type="domain" description="Phosphatidylinositol transfer protein N-terminal" evidence="1">
    <location>
        <begin position="1"/>
        <end position="264"/>
    </location>
</feature>
<dbReference type="SUPFAM" id="SSF55961">
    <property type="entry name" value="Bet v1-like"/>
    <property type="match status" value="1"/>
</dbReference>
<dbReference type="InterPro" id="IPR023393">
    <property type="entry name" value="START-like_dom_sf"/>
</dbReference>
<name>A0ABP0FZX6_CLALP</name>